<dbReference type="AlphaFoldDB" id="A0A0K2W0R4"/>
<dbReference type="Pfam" id="PF00171">
    <property type="entry name" value="Aldedh"/>
    <property type="match status" value="1"/>
</dbReference>
<comment type="similarity">
    <text evidence="1 4">Belongs to the aldehyde dehydrogenase family.</text>
</comment>
<dbReference type="SUPFAM" id="SSF53720">
    <property type="entry name" value="ALDH-like"/>
    <property type="match status" value="1"/>
</dbReference>
<organism evidence="6 7">
    <name type="scientific">Mesorhizobium plurifarium</name>
    <dbReference type="NCBI Taxonomy" id="69974"/>
    <lineage>
        <taxon>Bacteria</taxon>
        <taxon>Pseudomonadati</taxon>
        <taxon>Pseudomonadota</taxon>
        <taxon>Alphaproteobacteria</taxon>
        <taxon>Hyphomicrobiales</taxon>
        <taxon>Phyllobacteriaceae</taxon>
        <taxon>Mesorhizobium</taxon>
    </lineage>
</organism>
<dbReference type="InterPro" id="IPR015590">
    <property type="entry name" value="Aldehyde_DH_dom"/>
</dbReference>
<dbReference type="GO" id="GO:0016620">
    <property type="term" value="F:oxidoreductase activity, acting on the aldehyde or oxo group of donors, NAD or NADP as acceptor"/>
    <property type="evidence" value="ECO:0007669"/>
    <property type="project" value="InterPro"/>
</dbReference>
<evidence type="ECO:0000313" key="6">
    <source>
        <dbReference type="EMBL" id="CDX58816.1"/>
    </source>
</evidence>
<dbReference type="Gene3D" id="3.40.605.10">
    <property type="entry name" value="Aldehyde Dehydrogenase, Chain A, domain 1"/>
    <property type="match status" value="1"/>
</dbReference>
<dbReference type="InterPro" id="IPR016163">
    <property type="entry name" value="Ald_DH_C"/>
</dbReference>
<evidence type="ECO:0000256" key="3">
    <source>
        <dbReference type="PROSITE-ProRule" id="PRU10007"/>
    </source>
</evidence>
<dbReference type="PROSITE" id="PS00687">
    <property type="entry name" value="ALDEHYDE_DEHYDR_GLU"/>
    <property type="match status" value="1"/>
</dbReference>
<dbReference type="Gene3D" id="3.40.309.10">
    <property type="entry name" value="Aldehyde Dehydrogenase, Chain A, domain 2"/>
    <property type="match status" value="1"/>
</dbReference>
<name>A0A0K2W0R4_MESPL</name>
<feature type="domain" description="Aldehyde dehydrogenase" evidence="5">
    <location>
        <begin position="23"/>
        <end position="488"/>
    </location>
</feature>
<dbReference type="InterPro" id="IPR016161">
    <property type="entry name" value="Ald_DH/histidinol_DH"/>
</dbReference>
<sequence length="503" mass="54083">MNVMVGKGATLPSSPGCLIDGVWEAGEGEEIVVVNPAKETVLHRLTGASIEQADRATAAARRSFFEGHWSRMAPRERSRRMHHLVDLFEARRQQFAELIVDEVGTPIRITHGLQIQFAIDVLRWFADKAADGPRGGFEELLNLHNQPILSASMLVREPAGVVAAITAYNNPLLLLGRKLGPALAAGCTIVVMPSPRAPLSTIAFMELLAEADLPKGTVNLVVGGVDVGRRLSESPDVDVVSFTGSHKVGAQVMRQASSTLKRVTLELGGKSPNIILPGADLSVAVPPSLLRFCLNSGQGCGCTTRTLVARQAYDEYVERSRDALGKLVVGDPRDEKTDLGPLIRAEQRDFVQGHVDRALAGGARIEAGNPKDRQQGYFVDPMVIGGITNDSEIAQTELFGPVGVVMPFDDIEEAIRIANTSSFGLNANIWGKTSEAIELARRIRSGTVTINGGGGMRPDVPWGGYGFSGLGREGGEDGFLEYLETKHIQWPLDGEPTKPFGTK</sequence>
<dbReference type="FunFam" id="3.40.605.10:FF:000007">
    <property type="entry name" value="NAD/NADP-dependent betaine aldehyde dehydrogenase"/>
    <property type="match status" value="1"/>
</dbReference>
<dbReference type="PANTHER" id="PTHR42804">
    <property type="entry name" value="ALDEHYDE DEHYDROGENASE"/>
    <property type="match status" value="1"/>
</dbReference>
<evidence type="ECO:0000256" key="4">
    <source>
        <dbReference type="RuleBase" id="RU003345"/>
    </source>
</evidence>
<keyword evidence="2 4" id="KW-0560">Oxidoreductase</keyword>
<gene>
    <name evidence="6" type="ORF">MPL1032_240269</name>
</gene>
<evidence type="ECO:0000256" key="1">
    <source>
        <dbReference type="ARBA" id="ARBA00009986"/>
    </source>
</evidence>
<evidence type="ECO:0000313" key="7">
    <source>
        <dbReference type="Proteomes" id="UP000182888"/>
    </source>
</evidence>
<evidence type="ECO:0000256" key="2">
    <source>
        <dbReference type="ARBA" id="ARBA00023002"/>
    </source>
</evidence>
<accession>A0A0K2W0R4</accession>
<feature type="active site" evidence="3">
    <location>
        <position position="266"/>
    </location>
</feature>
<dbReference type="Proteomes" id="UP000182888">
    <property type="component" value="Unassembled WGS sequence"/>
</dbReference>
<proteinExistence type="inferred from homology"/>
<dbReference type="InterPro" id="IPR016162">
    <property type="entry name" value="Ald_DH_N"/>
</dbReference>
<evidence type="ECO:0000259" key="5">
    <source>
        <dbReference type="Pfam" id="PF00171"/>
    </source>
</evidence>
<dbReference type="PANTHER" id="PTHR42804:SF1">
    <property type="entry name" value="ALDEHYDE DEHYDROGENASE-RELATED"/>
    <property type="match status" value="1"/>
</dbReference>
<dbReference type="EMBL" id="CCND01000017">
    <property type="protein sequence ID" value="CDX58816.1"/>
    <property type="molecule type" value="Genomic_DNA"/>
</dbReference>
<protein>
    <submittedName>
        <fullName evidence="6">Aldehyde dehydrogenase family protein</fullName>
    </submittedName>
</protein>
<dbReference type="InterPro" id="IPR029510">
    <property type="entry name" value="Ald_DH_CS_GLU"/>
</dbReference>
<reference evidence="7" key="1">
    <citation type="submission" date="2014-08" db="EMBL/GenBank/DDBJ databases">
        <authorList>
            <person name="Edwards T."/>
        </authorList>
    </citation>
    <scope>NUCLEOTIDE SEQUENCE [LARGE SCALE GENOMIC DNA]</scope>
</reference>